<evidence type="ECO:0000256" key="1">
    <source>
        <dbReference type="ARBA" id="ARBA00022737"/>
    </source>
</evidence>
<dbReference type="STRING" id="763665.A0A2G5BCX8"/>
<dbReference type="AlphaFoldDB" id="A0A2G5BCX8"/>
<name>A0A2G5BCX8_COERN</name>
<organism evidence="3 4">
    <name type="scientific">Coemansia reversa (strain ATCC 12441 / NRRL 1564)</name>
    <dbReference type="NCBI Taxonomy" id="763665"/>
    <lineage>
        <taxon>Eukaryota</taxon>
        <taxon>Fungi</taxon>
        <taxon>Fungi incertae sedis</taxon>
        <taxon>Zoopagomycota</taxon>
        <taxon>Kickxellomycotina</taxon>
        <taxon>Kickxellomycetes</taxon>
        <taxon>Kickxellales</taxon>
        <taxon>Kickxellaceae</taxon>
        <taxon>Coemansia</taxon>
    </lineage>
</organism>
<protein>
    <submittedName>
        <fullName evidence="3">HCP-like protein</fullName>
    </submittedName>
</protein>
<evidence type="ECO:0000313" key="3">
    <source>
        <dbReference type="EMBL" id="PIA16870.1"/>
    </source>
</evidence>
<evidence type="ECO:0000256" key="2">
    <source>
        <dbReference type="SAM" id="MobiDB-lite"/>
    </source>
</evidence>
<dbReference type="Gene3D" id="1.25.40.10">
    <property type="entry name" value="Tetratricopeptide repeat domain"/>
    <property type="match status" value="1"/>
</dbReference>
<dbReference type="OrthoDB" id="272077at2759"/>
<dbReference type="SMART" id="SM00671">
    <property type="entry name" value="SEL1"/>
    <property type="match status" value="3"/>
</dbReference>
<dbReference type="InterPro" id="IPR006597">
    <property type="entry name" value="Sel1-like"/>
</dbReference>
<proteinExistence type="predicted"/>
<dbReference type="EMBL" id="KZ303497">
    <property type="protein sequence ID" value="PIA16870.1"/>
    <property type="molecule type" value="Genomic_DNA"/>
</dbReference>
<sequence>MSSHTINMSTVSTRYGGLVDILSAHDTQAAKTVAGWWEIPHYETWDLGNKFACSQSTLVGRRSQDANIKPTGIATAMSTLQSMQSPIAEETPSARISFSQQNTDDSMPTLSTSTANDFGTGLGAEMGRAYRMHTLLNNPALLEKYHLAAKLTDNQEVQFEFARQLLLCGSSEMASDTALFLQDTPESRMVRKGVFWILRLAGKRHHKDSCFLAGRWHELGKYGCKVSQRKAIKFYGFAAKAGHIAAQYHLGSVYESMRKPRKAKEYFELASRRGYSLATYRLGMAYLCGTLGVVADFNMACSFLREALFHATHPVADAGYHLALSLIQLPSFDRSSVSEPHLYLKRAWMLGHANSGALLGDMLQ</sequence>
<reference evidence="3 4" key="1">
    <citation type="journal article" date="2015" name="Genome Biol. Evol.">
        <title>Phylogenomic analyses indicate that early fungi evolved digesting cell walls of algal ancestors of land plants.</title>
        <authorList>
            <person name="Chang Y."/>
            <person name="Wang S."/>
            <person name="Sekimoto S."/>
            <person name="Aerts A.L."/>
            <person name="Choi C."/>
            <person name="Clum A."/>
            <person name="LaButti K.M."/>
            <person name="Lindquist E.A."/>
            <person name="Yee Ngan C."/>
            <person name="Ohm R.A."/>
            <person name="Salamov A.A."/>
            <person name="Grigoriev I.V."/>
            <person name="Spatafora J.W."/>
            <person name="Berbee M.L."/>
        </authorList>
    </citation>
    <scope>NUCLEOTIDE SEQUENCE [LARGE SCALE GENOMIC DNA]</scope>
    <source>
        <strain evidence="3 4">NRRL 1564</strain>
    </source>
</reference>
<dbReference type="PANTHER" id="PTHR46430:SF1">
    <property type="entry name" value="CHITIN SYNTHASE REGULATOR SKT5-RELATED"/>
    <property type="match status" value="1"/>
</dbReference>
<dbReference type="InterPro" id="IPR051726">
    <property type="entry name" value="Chitin_Synth_Reg"/>
</dbReference>
<evidence type="ECO:0000313" key="4">
    <source>
        <dbReference type="Proteomes" id="UP000242474"/>
    </source>
</evidence>
<gene>
    <name evidence="3" type="ORF">COEREDRAFT_86634</name>
</gene>
<dbReference type="Proteomes" id="UP000242474">
    <property type="component" value="Unassembled WGS sequence"/>
</dbReference>
<dbReference type="InterPro" id="IPR011990">
    <property type="entry name" value="TPR-like_helical_dom_sf"/>
</dbReference>
<keyword evidence="1" id="KW-0677">Repeat</keyword>
<keyword evidence="4" id="KW-1185">Reference proteome</keyword>
<dbReference type="PANTHER" id="PTHR46430">
    <property type="entry name" value="PROTEIN SKT5-RELATED"/>
    <property type="match status" value="1"/>
</dbReference>
<feature type="compositionally biased region" description="Polar residues" evidence="2">
    <location>
        <begin position="94"/>
        <end position="114"/>
    </location>
</feature>
<dbReference type="Pfam" id="PF08238">
    <property type="entry name" value="Sel1"/>
    <property type="match status" value="3"/>
</dbReference>
<feature type="region of interest" description="Disordered" evidence="2">
    <location>
        <begin position="84"/>
        <end position="114"/>
    </location>
</feature>
<accession>A0A2G5BCX8</accession>
<dbReference type="SUPFAM" id="SSF81901">
    <property type="entry name" value="HCP-like"/>
    <property type="match status" value="1"/>
</dbReference>